<dbReference type="InterPro" id="IPR011014">
    <property type="entry name" value="MscS_channel_TM-2"/>
</dbReference>
<name>A0A2T5VEZ8_9HYPH</name>
<dbReference type="Gene3D" id="2.30.30.60">
    <property type="match status" value="1"/>
</dbReference>
<keyword evidence="7" id="KW-0997">Cell inner membrane</keyword>
<dbReference type="OrthoDB" id="9814206at2"/>
<reference evidence="11 12" key="1">
    <citation type="submission" date="2018-04" db="EMBL/GenBank/DDBJ databases">
        <title>Genomic Encyclopedia of Archaeal and Bacterial Type Strains, Phase II (KMG-II): from individual species to whole genera.</title>
        <authorList>
            <person name="Goeker M."/>
        </authorList>
    </citation>
    <scope>NUCLEOTIDE SEQUENCE [LARGE SCALE GENOMIC DNA]</scope>
    <source>
        <strain evidence="11 12">DSM 23382</strain>
    </source>
</reference>
<evidence type="ECO:0000256" key="4">
    <source>
        <dbReference type="ARBA" id="ARBA00022692"/>
    </source>
</evidence>
<dbReference type="InterPro" id="IPR008910">
    <property type="entry name" value="MSC_TM_helix"/>
</dbReference>
<dbReference type="GO" id="GO:0005886">
    <property type="term" value="C:plasma membrane"/>
    <property type="evidence" value="ECO:0007669"/>
    <property type="project" value="UniProtKB-SubCell"/>
</dbReference>
<proteinExistence type="inferred from homology"/>
<accession>A0A2T5VEZ8</accession>
<organism evidence="11 12">
    <name type="scientific">Breoghania corrubedonensis</name>
    <dbReference type="NCBI Taxonomy" id="665038"/>
    <lineage>
        <taxon>Bacteria</taxon>
        <taxon>Pseudomonadati</taxon>
        <taxon>Pseudomonadota</taxon>
        <taxon>Alphaproteobacteria</taxon>
        <taxon>Hyphomicrobiales</taxon>
        <taxon>Stappiaceae</taxon>
        <taxon>Breoghania</taxon>
    </lineage>
</organism>
<evidence type="ECO:0000259" key="10">
    <source>
        <dbReference type="Pfam" id="PF21088"/>
    </source>
</evidence>
<keyword evidence="7" id="KW-0407">Ion channel</keyword>
<keyword evidence="7" id="KW-0813">Transport</keyword>
<dbReference type="Pfam" id="PF21082">
    <property type="entry name" value="MS_channel_3rd"/>
    <property type="match status" value="1"/>
</dbReference>
<evidence type="ECO:0000256" key="1">
    <source>
        <dbReference type="ARBA" id="ARBA00004651"/>
    </source>
</evidence>
<dbReference type="SUPFAM" id="SSF82689">
    <property type="entry name" value="Mechanosensitive channel protein MscS (YggB), C-terminal domain"/>
    <property type="match status" value="1"/>
</dbReference>
<dbReference type="EMBL" id="QAYG01000001">
    <property type="protein sequence ID" value="PTW62324.1"/>
    <property type="molecule type" value="Genomic_DNA"/>
</dbReference>
<dbReference type="PANTHER" id="PTHR30221">
    <property type="entry name" value="SMALL-CONDUCTANCE MECHANOSENSITIVE CHANNEL"/>
    <property type="match status" value="1"/>
</dbReference>
<dbReference type="Gene3D" id="1.10.287.1260">
    <property type="match status" value="1"/>
</dbReference>
<dbReference type="InterPro" id="IPR045275">
    <property type="entry name" value="MscS_archaea/bacteria_type"/>
</dbReference>
<protein>
    <recommendedName>
        <fullName evidence="7">Small-conductance mechanosensitive channel</fullName>
    </recommendedName>
</protein>
<dbReference type="InterPro" id="IPR011066">
    <property type="entry name" value="MscS_channel_C_sf"/>
</dbReference>
<feature type="transmembrane region" description="Helical" evidence="7">
    <location>
        <begin position="23"/>
        <end position="44"/>
    </location>
</feature>
<evidence type="ECO:0000313" key="11">
    <source>
        <dbReference type="EMBL" id="PTW62324.1"/>
    </source>
</evidence>
<keyword evidence="12" id="KW-1185">Reference proteome</keyword>
<comment type="subunit">
    <text evidence="7">Homoheptamer.</text>
</comment>
<dbReference type="Pfam" id="PF05552">
    <property type="entry name" value="MS_channel_1st_1"/>
    <property type="match status" value="1"/>
</dbReference>
<dbReference type="InterPro" id="IPR023408">
    <property type="entry name" value="MscS_beta-dom_sf"/>
</dbReference>
<dbReference type="SUPFAM" id="SSF82861">
    <property type="entry name" value="Mechanosensitive channel protein MscS (YggB), transmembrane region"/>
    <property type="match status" value="1"/>
</dbReference>
<gene>
    <name evidence="11" type="ORF">C8N35_101365</name>
</gene>
<dbReference type="AlphaFoldDB" id="A0A2T5VEZ8"/>
<evidence type="ECO:0000256" key="6">
    <source>
        <dbReference type="ARBA" id="ARBA00023136"/>
    </source>
</evidence>
<keyword evidence="6 7" id="KW-0472">Membrane</keyword>
<comment type="caution">
    <text evidence="7">Lacks conserved residue(s) required for the propagation of feature annotation.</text>
</comment>
<dbReference type="PANTHER" id="PTHR30221:SF1">
    <property type="entry name" value="SMALL-CONDUCTANCE MECHANOSENSITIVE CHANNEL"/>
    <property type="match status" value="1"/>
</dbReference>
<dbReference type="InterPro" id="IPR006685">
    <property type="entry name" value="MscS_channel_2nd"/>
</dbReference>
<comment type="caution">
    <text evidence="11">The sequence shown here is derived from an EMBL/GenBank/DDBJ whole genome shotgun (WGS) entry which is preliminary data.</text>
</comment>
<evidence type="ECO:0000259" key="8">
    <source>
        <dbReference type="Pfam" id="PF00924"/>
    </source>
</evidence>
<evidence type="ECO:0000256" key="2">
    <source>
        <dbReference type="ARBA" id="ARBA00008017"/>
    </source>
</evidence>
<dbReference type="RefSeq" id="WP_107987911.1">
    <property type="nucleotide sequence ID" value="NZ_QAYG01000001.1"/>
</dbReference>
<comment type="similarity">
    <text evidence="2 7">Belongs to the MscS (TC 1.A.23) family.</text>
</comment>
<sequence>MEDQILQTRDLIELQLATFTQMMARYGLSVVYAIIVLIVGWWAAGRIANVVRRACERSDHIDNTVTGFASSITRYSVIALVIITVLQLFGFQTTSLVAVIGAASLAIGLALQGTLSNLAAGVMLLFFRPFQVGDFVELAGNTGTVKNLTMFFTELATADNVKIIIPNGDVWGSAVTNYSSHPTRRCDITVGISYDDDMDKAKKVFHAVIAEEPRILADPDPFVEITNLGDSSVDVTLRVWTSSADLWAVRWFLIKRLKEALDEAGISIPYPHMQMVGQVPSTGTQSGS</sequence>
<evidence type="ECO:0000256" key="7">
    <source>
        <dbReference type="RuleBase" id="RU369025"/>
    </source>
</evidence>
<dbReference type="Proteomes" id="UP000244081">
    <property type="component" value="Unassembled WGS sequence"/>
</dbReference>
<keyword evidence="7" id="KW-0406">Ion transport</keyword>
<dbReference type="Gene3D" id="3.30.70.100">
    <property type="match status" value="1"/>
</dbReference>
<feature type="domain" description="Mechanosensitive ion channel MscS C-terminal" evidence="9">
    <location>
        <begin position="188"/>
        <end position="268"/>
    </location>
</feature>
<dbReference type="InterPro" id="IPR049142">
    <property type="entry name" value="MS_channel_1st"/>
</dbReference>
<feature type="domain" description="Mechanosensitive ion channel transmembrane helices 2/3" evidence="10">
    <location>
        <begin position="72"/>
        <end position="112"/>
    </location>
</feature>
<evidence type="ECO:0000256" key="5">
    <source>
        <dbReference type="ARBA" id="ARBA00022989"/>
    </source>
</evidence>
<feature type="domain" description="Mechanosensitive ion channel MscS" evidence="8">
    <location>
        <begin position="114"/>
        <end position="179"/>
    </location>
</feature>
<dbReference type="InterPro" id="IPR049278">
    <property type="entry name" value="MS_channel_C"/>
</dbReference>
<dbReference type="Pfam" id="PF21088">
    <property type="entry name" value="MS_channel_1st"/>
    <property type="match status" value="1"/>
</dbReference>
<comment type="subcellular location">
    <subcellularLocation>
        <location evidence="7">Cell inner membrane</location>
        <topology evidence="7">Multi-pass membrane protein</topology>
    </subcellularLocation>
    <subcellularLocation>
        <location evidence="1">Cell membrane</location>
        <topology evidence="1">Multi-pass membrane protein</topology>
    </subcellularLocation>
</comment>
<feature type="transmembrane region" description="Helical" evidence="7">
    <location>
        <begin position="65"/>
        <end position="90"/>
    </location>
</feature>
<keyword evidence="5 7" id="KW-1133">Transmembrane helix</keyword>
<evidence type="ECO:0000313" key="12">
    <source>
        <dbReference type="Proteomes" id="UP000244081"/>
    </source>
</evidence>
<dbReference type="Pfam" id="PF00924">
    <property type="entry name" value="MS_channel_2nd"/>
    <property type="match status" value="1"/>
</dbReference>
<keyword evidence="4 7" id="KW-0812">Transmembrane</keyword>
<feature type="transmembrane region" description="Helical" evidence="7">
    <location>
        <begin position="96"/>
        <end position="127"/>
    </location>
</feature>
<dbReference type="SUPFAM" id="SSF50182">
    <property type="entry name" value="Sm-like ribonucleoproteins"/>
    <property type="match status" value="1"/>
</dbReference>
<dbReference type="GO" id="GO:0008381">
    <property type="term" value="F:mechanosensitive monoatomic ion channel activity"/>
    <property type="evidence" value="ECO:0007669"/>
    <property type="project" value="InterPro"/>
</dbReference>
<comment type="function">
    <text evidence="7">Mechanosensitive channel that participates in the regulation of osmotic pressure changes within the cell, opening in response to stretch forces in the membrane lipid bilayer, without the need for other proteins. Contributes to normal resistance to hypoosmotic shock. Forms an ion channel of 1.0 nanosiemens conductance with a slight preference for anions.</text>
</comment>
<evidence type="ECO:0000256" key="3">
    <source>
        <dbReference type="ARBA" id="ARBA00022475"/>
    </source>
</evidence>
<dbReference type="InterPro" id="IPR010920">
    <property type="entry name" value="LSM_dom_sf"/>
</dbReference>
<evidence type="ECO:0000259" key="9">
    <source>
        <dbReference type="Pfam" id="PF21082"/>
    </source>
</evidence>
<keyword evidence="3" id="KW-1003">Cell membrane</keyword>